<dbReference type="Proteomes" id="UP000054166">
    <property type="component" value="Unassembled WGS sequence"/>
</dbReference>
<organism evidence="1 2">
    <name type="scientific">Piloderma croceum (strain F 1598)</name>
    <dbReference type="NCBI Taxonomy" id="765440"/>
    <lineage>
        <taxon>Eukaryota</taxon>
        <taxon>Fungi</taxon>
        <taxon>Dikarya</taxon>
        <taxon>Basidiomycota</taxon>
        <taxon>Agaricomycotina</taxon>
        <taxon>Agaricomycetes</taxon>
        <taxon>Agaricomycetidae</taxon>
        <taxon>Atheliales</taxon>
        <taxon>Atheliaceae</taxon>
        <taxon>Piloderma</taxon>
    </lineage>
</organism>
<reference evidence="1 2" key="1">
    <citation type="submission" date="2014-04" db="EMBL/GenBank/DDBJ databases">
        <authorList>
            <consortium name="DOE Joint Genome Institute"/>
            <person name="Kuo A."/>
            <person name="Tarkka M."/>
            <person name="Buscot F."/>
            <person name="Kohler A."/>
            <person name="Nagy L.G."/>
            <person name="Floudas D."/>
            <person name="Copeland A."/>
            <person name="Barry K.W."/>
            <person name="Cichocki N."/>
            <person name="Veneault-Fourrey C."/>
            <person name="LaButti K."/>
            <person name="Lindquist E.A."/>
            <person name="Lipzen A."/>
            <person name="Lundell T."/>
            <person name="Morin E."/>
            <person name="Murat C."/>
            <person name="Sun H."/>
            <person name="Tunlid A."/>
            <person name="Henrissat B."/>
            <person name="Grigoriev I.V."/>
            <person name="Hibbett D.S."/>
            <person name="Martin F."/>
            <person name="Nordberg H.P."/>
            <person name="Cantor M.N."/>
            <person name="Hua S.X."/>
        </authorList>
    </citation>
    <scope>NUCLEOTIDE SEQUENCE [LARGE SCALE GENOMIC DNA]</scope>
    <source>
        <strain evidence="1 2">F 1598</strain>
    </source>
</reference>
<evidence type="ECO:0000313" key="1">
    <source>
        <dbReference type="EMBL" id="KIM78162.1"/>
    </source>
</evidence>
<accession>A0A0C3BLI2</accession>
<name>A0A0C3BLI2_PILCF</name>
<dbReference type="AlphaFoldDB" id="A0A0C3BLI2"/>
<keyword evidence="2" id="KW-1185">Reference proteome</keyword>
<sequence>MEIGWCRRCVRRRGYLFEFCREMTFFCSQINDTARTCNRYCGCGRKGFWCNENFNPNTINRKDLSYLRCSMV</sequence>
<dbReference type="EMBL" id="KN833018">
    <property type="protein sequence ID" value="KIM78162.1"/>
    <property type="molecule type" value="Genomic_DNA"/>
</dbReference>
<evidence type="ECO:0000313" key="2">
    <source>
        <dbReference type="Proteomes" id="UP000054166"/>
    </source>
</evidence>
<dbReference type="InParanoid" id="A0A0C3BLI2"/>
<dbReference type="HOGENOM" id="CLU_2723091_0_0_1"/>
<protein>
    <submittedName>
        <fullName evidence="1">Uncharacterized protein</fullName>
    </submittedName>
</protein>
<reference evidence="2" key="2">
    <citation type="submission" date="2015-01" db="EMBL/GenBank/DDBJ databases">
        <title>Evolutionary Origins and Diversification of the Mycorrhizal Mutualists.</title>
        <authorList>
            <consortium name="DOE Joint Genome Institute"/>
            <consortium name="Mycorrhizal Genomics Consortium"/>
            <person name="Kohler A."/>
            <person name="Kuo A."/>
            <person name="Nagy L.G."/>
            <person name="Floudas D."/>
            <person name="Copeland A."/>
            <person name="Barry K.W."/>
            <person name="Cichocki N."/>
            <person name="Veneault-Fourrey C."/>
            <person name="LaButti K."/>
            <person name="Lindquist E.A."/>
            <person name="Lipzen A."/>
            <person name="Lundell T."/>
            <person name="Morin E."/>
            <person name="Murat C."/>
            <person name="Riley R."/>
            <person name="Ohm R."/>
            <person name="Sun H."/>
            <person name="Tunlid A."/>
            <person name="Henrissat B."/>
            <person name="Grigoriev I.V."/>
            <person name="Hibbett D.S."/>
            <person name="Martin F."/>
        </authorList>
    </citation>
    <scope>NUCLEOTIDE SEQUENCE [LARGE SCALE GENOMIC DNA]</scope>
    <source>
        <strain evidence="2">F 1598</strain>
    </source>
</reference>
<gene>
    <name evidence="1" type="ORF">PILCRDRAFT_597621</name>
</gene>
<proteinExistence type="predicted"/>